<gene>
    <name evidence="2" type="ORF">IAB27_00765</name>
</gene>
<accession>A0A9D0ZQ60</accession>
<evidence type="ECO:0000259" key="1">
    <source>
        <dbReference type="Pfam" id="PF04326"/>
    </source>
</evidence>
<dbReference type="Proteomes" id="UP000886786">
    <property type="component" value="Unassembled WGS sequence"/>
</dbReference>
<evidence type="ECO:0000313" key="3">
    <source>
        <dbReference type="Proteomes" id="UP000886786"/>
    </source>
</evidence>
<dbReference type="Gene3D" id="3.30.950.30">
    <property type="entry name" value="Schlafen, AAA domain"/>
    <property type="match status" value="1"/>
</dbReference>
<sequence>MYTVEEYKVSEEELTNLLKSLLKLNTENEWIEFKVNNDNPSMIGEYISALANSAALCNKEHAYLIYGVDDRSKEVVGTDFDFNNSKKGNEPLYNWLYRKLKPQLDFTPYEIHYNTKRVLIIEIDKAKLYPIEFDNIAYIRIGQQKRKLCDYKEKEKKLWDILNKTSFEEEVALSKLEIQDIFELLDISTYYRMLELPLPENKEKIIEDFKEEGFLKELYGKLAITNLGAILFARNIHQFKSITRKSIRLIQYKNKDKLETIREINYDNGYAICFEEILKNLDLLTPQNEHIGLALRTQVKMYPEIALRELIANAMIHQDFTIGGTSILIELFSNRIEISNPGTPLISIDRLIDHNPISRNEKLASIMRRFKICEEKGSGIDKVIKSIEIFQLPAPNFLEYDSGTKVIIYSYKKLNEMDRDDKLRACYQHACLQYVSGDKMTNESLRARFNIEKKNAAIASRILSDATLSGLIKEYQPNSESRRYKSYLPYWA</sequence>
<proteinExistence type="predicted"/>
<protein>
    <submittedName>
        <fullName evidence="2">DNA binding domain-containing protein</fullName>
    </submittedName>
</protein>
<reference evidence="2" key="1">
    <citation type="submission" date="2020-10" db="EMBL/GenBank/DDBJ databases">
        <authorList>
            <person name="Gilroy R."/>
        </authorList>
    </citation>
    <scope>NUCLEOTIDE SEQUENCE</scope>
    <source>
        <strain evidence="2">CHK147-3167</strain>
    </source>
</reference>
<dbReference type="Pfam" id="PF13749">
    <property type="entry name" value="HATPase_c_4"/>
    <property type="match status" value="1"/>
</dbReference>
<comment type="caution">
    <text evidence="2">The sequence shown here is derived from an EMBL/GenBank/DDBJ whole genome shotgun (WGS) entry which is preliminary data.</text>
</comment>
<dbReference type="InterPro" id="IPR038461">
    <property type="entry name" value="Schlafen_AlbA_2_dom_sf"/>
</dbReference>
<dbReference type="EMBL" id="DVFV01000020">
    <property type="protein sequence ID" value="HIQ90148.1"/>
    <property type="molecule type" value="Genomic_DNA"/>
</dbReference>
<dbReference type="AlphaFoldDB" id="A0A9D0ZQ60"/>
<dbReference type="Pfam" id="PF04326">
    <property type="entry name" value="SLFN_AlbA_2"/>
    <property type="match status" value="1"/>
</dbReference>
<dbReference type="PANTHER" id="PTHR30595">
    <property type="entry name" value="GLPR-RELATED TRANSCRIPTIONAL REPRESSOR"/>
    <property type="match status" value="1"/>
</dbReference>
<feature type="domain" description="Schlafen AlbA-2" evidence="1">
    <location>
        <begin position="27"/>
        <end position="148"/>
    </location>
</feature>
<name>A0A9D0ZQ60_9FIRM</name>
<dbReference type="InterPro" id="IPR038475">
    <property type="entry name" value="RecG_C_sf"/>
</dbReference>
<evidence type="ECO:0000313" key="2">
    <source>
        <dbReference type="EMBL" id="HIQ90148.1"/>
    </source>
</evidence>
<organism evidence="2 3">
    <name type="scientific">Candidatus Coprosoma intestinipullorum</name>
    <dbReference type="NCBI Taxonomy" id="2840752"/>
    <lineage>
        <taxon>Bacteria</taxon>
        <taxon>Bacillati</taxon>
        <taxon>Bacillota</taxon>
        <taxon>Bacillota incertae sedis</taxon>
        <taxon>Candidatus Coprosoma</taxon>
    </lineage>
</organism>
<dbReference type="InterPro" id="IPR007421">
    <property type="entry name" value="Schlafen_AlbA_2_dom"/>
</dbReference>
<reference evidence="2" key="2">
    <citation type="journal article" date="2021" name="PeerJ">
        <title>Extensive microbial diversity within the chicken gut microbiome revealed by metagenomics and culture.</title>
        <authorList>
            <person name="Gilroy R."/>
            <person name="Ravi A."/>
            <person name="Getino M."/>
            <person name="Pursley I."/>
            <person name="Horton D.L."/>
            <person name="Alikhan N.F."/>
            <person name="Baker D."/>
            <person name="Gharbi K."/>
            <person name="Hall N."/>
            <person name="Watson M."/>
            <person name="Adriaenssens E.M."/>
            <person name="Foster-Nyarko E."/>
            <person name="Jarju S."/>
            <person name="Secka A."/>
            <person name="Antonio M."/>
            <person name="Oren A."/>
            <person name="Chaudhuri R.R."/>
            <person name="La Ragione R."/>
            <person name="Hildebrand F."/>
            <person name="Pallen M.J."/>
        </authorList>
    </citation>
    <scope>NUCLEOTIDE SEQUENCE</scope>
    <source>
        <strain evidence="2">CHK147-3167</strain>
    </source>
</reference>
<dbReference type="PANTHER" id="PTHR30595:SF6">
    <property type="entry name" value="SCHLAFEN ALBA-2 DOMAIN-CONTAINING PROTEIN"/>
    <property type="match status" value="1"/>
</dbReference>
<dbReference type="Gene3D" id="3.30.565.60">
    <property type="match status" value="1"/>
</dbReference>